<protein>
    <recommendedName>
        <fullName evidence="3">Dynactin subunit 6</fullName>
    </recommendedName>
</protein>
<dbReference type="PANTHER" id="PTHR13072">
    <property type="entry name" value="DYNACTIN 6"/>
    <property type="match status" value="1"/>
</dbReference>
<comment type="subcellular location">
    <subcellularLocation>
        <location evidence="1">Cytoplasm</location>
        <location evidence="1">Cytoskeleton</location>
    </subcellularLocation>
</comment>
<evidence type="ECO:0000256" key="3">
    <source>
        <dbReference type="ARBA" id="ARBA00016573"/>
    </source>
</evidence>
<evidence type="ECO:0000256" key="2">
    <source>
        <dbReference type="ARBA" id="ARBA00007719"/>
    </source>
</evidence>
<keyword evidence="7" id="KW-1185">Reference proteome</keyword>
<evidence type="ECO:0000256" key="1">
    <source>
        <dbReference type="ARBA" id="ARBA00004245"/>
    </source>
</evidence>
<evidence type="ECO:0000256" key="4">
    <source>
        <dbReference type="ARBA" id="ARBA00022490"/>
    </source>
</evidence>
<dbReference type="PANTHER" id="PTHR13072:SF0">
    <property type="entry name" value="DYNACTIN SUBUNIT 6"/>
    <property type="match status" value="1"/>
</dbReference>
<dbReference type="InterPro" id="IPR011004">
    <property type="entry name" value="Trimer_LpxA-like_sf"/>
</dbReference>
<evidence type="ECO:0000313" key="8">
    <source>
        <dbReference type="RefSeq" id="XP_014473797.1"/>
    </source>
</evidence>
<dbReference type="SUPFAM" id="SSF51161">
    <property type="entry name" value="Trimeric LpxA-like enzymes"/>
    <property type="match status" value="1"/>
</dbReference>
<keyword evidence="5" id="KW-0206">Cytoskeleton</keyword>
<comment type="similarity">
    <text evidence="2">Belongs to the dynactin subunits 5/6 family. Dynactin subunit 6 subfamily.</text>
</comment>
<dbReference type="RefSeq" id="XP_014473797.1">
    <property type="nucleotide sequence ID" value="XM_014618311.1"/>
</dbReference>
<gene>
    <name evidence="8" type="primary">LOC106743950</name>
</gene>
<accession>A0A6P3X6B2</accession>
<dbReference type="Gene3D" id="2.160.10.10">
    <property type="entry name" value="Hexapeptide repeat proteins"/>
    <property type="match status" value="1"/>
</dbReference>
<evidence type="ECO:0000256" key="5">
    <source>
        <dbReference type="ARBA" id="ARBA00023212"/>
    </source>
</evidence>
<dbReference type="GO" id="GO:0007052">
    <property type="term" value="P:mitotic spindle organization"/>
    <property type="evidence" value="ECO:0007669"/>
    <property type="project" value="TreeGrafter"/>
</dbReference>
<proteinExistence type="inferred from homology"/>
<evidence type="ECO:0000313" key="7">
    <source>
        <dbReference type="Proteomes" id="UP000515204"/>
    </source>
</evidence>
<comment type="function">
    <text evidence="6">Part of the dynactin complex that activates the molecular motor dynein for ultra-processive transport along microtubules.</text>
</comment>
<organism evidence="7 8">
    <name type="scientific">Dinoponera quadriceps</name>
    <name type="common">South American ant</name>
    <dbReference type="NCBI Taxonomy" id="609295"/>
    <lineage>
        <taxon>Eukaryota</taxon>
        <taxon>Metazoa</taxon>
        <taxon>Ecdysozoa</taxon>
        <taxon>Arthropoda</taxon>
        <taxon>Hexapoda</taxon>
        <taxon>Insecta</taxon>
        <taxon>Pterygota</taxon>
        <taxon>Neoptera</taxon>
        <taxon>Endopterygota</taxon>
        <taxon>Hymenoptera</taxon>
        <taxon>Apocrita</taxon>
        <taxon>Aculeata</taxon>
        <taxon>Formicoidea</taxon>
        <taxon>Formicidae</taxon>
        <taxon>Ponerinae</taxon>
        <taxon>Ponerini</taxon>
        <taxon>Dinoponera</taxon>
    </lineage>
</organism>
<dbReference type="OrthoDB" id="2355at2759"/>
<name>A0A6P3X6B2_DINQU</name>
<dbReference type="GO" id="GO:0070840">
    <property type="term" value="F:dynein complex binding"/>
    <property type="evidence" value="ECO:0007669"/>
    <property type="project" value="TreeGrafter"/>
</dbReference>
<dbReference type="GeneID" id="106743950"/>
<dbReference type="CTD" id="35195"/>
<dbReference type="AlphaFoldDB" id="A0A6P3X6B2"/>
<sequence>MSSNSSTYRRAKTITETVTIMNKSLKIAPGAVVCEESILKGDITIGAKTIIHPRACILAEAGPIIIGEGNIIEEMATIANRLPPDVPEPTTVPVQIIGNYNVFETDCTCEAFKVGDNNILEIKAHVAREVELTNGCVIGAACSLTETESIPENTIVYGSECQRREMNDKPYPQIGQLDFLLKVLPNYHHFRKSNIKPKVAPTN</sequence>
<reference evidence="8" key="1">
    <citation type="submission" date="2025-08" db="UniProtKB">
        <authorList>
            <consortium name="RefSeq"/>
        </authorList>
    </citation>
    <scope>IDENTIFICATION</scope>
</reference>
<dbReference type="KEGG" id="dqu:106743950"/>
<dbReference type="Proteomes" id="UP000515204">
    <property type="component" value="Unplaced"/>
</dbReference>
<dbReference type="CDD" id="cd04646">
    <property type="entry name" value="LbH_Dynactin_6"/>
    <property type="match status" value="1"/>
</dbReference>
<evidence type="ECO:0000256" key="6">
    <source>
        <dbReference type="ARBA" id="ARBA00034687"/>
    </source>
</evidence>
<dbReference type="InterPro" id="IPR027777">
    <property type="entry name" value="DCTN6"/>
</dbReference>
<keyword evidence="4" id="KW-0963">Cytoplasm</keyword>
<dbReference type="GO" id="GO:0005869">
    <property type="term" value="C:dynactin complex"/>
    <property type="evidence" value="ECO:0007669"/>
    <property type="project" value="InterPro"/>
</dbReference>